<feature type="region of interest" description="Disordered" evidence="1">
    <location>
        <begin position="158"/>
        <end position="302"/>
    </location>
</feature>
<feature type="transmembrane region" description="Helical" evidence="2">
    <location>
        <begin position="20"/>
        <end position="37"/>
    </location>
</feature>
<feature type="region of interest" description="Disordered" evidence="1">
    <location>
        <begin position="518"/>
        <end position="565"/>
    </location>
</feature>
<comment type="caution">
    <text evidence="3">The sequence shown here is derived from an EMBL/GenBank/DDBJ whole genome shotgun (WGS) entry which is preliminary data.</text>
</comment>
<evidence type="ECO:0000256" key="1">
    <source>
        <dbReference type="SAM" id="MobiDB-lite"/>
    </source>
</evidence>
<protein>
    <submittedName>
        <fullName evidence="3">Uncharacterized protein</fullName>
    </submittedName>
</protein>
<dbReference type="Proteomes" id="UP001153069">
    <property type="component" value="Unassembled WGS sequence"/>
</dbReference>
<dbReference type="AlphaFoldDB" id="A0A9N8EZK0"/>
<sequence>MAKNKTDRHKQITQTQSSQLCVFLLVLQGLLCCGLSLSPTGRNQFKAHSDNDNDNDLESHLTKKGVAKQTSDSPQSGFLRLEPIARKAQTYPMDDGKTAHGQKYPTQPRKLLAGSTGLRGFYKQRNLVGYFFGPKPTDPPTAAPSTSEPTASPILVQSLAEPSPPSPAIISTTTSATSSHSSKSSSAHVHAPTSSSSHSSHPHSTLRPAPNNLGFNVHQEPAKGSPNISKSNSKNSHVVQHQHQQPPQTQDPWNDAELATEEPSDGDWDDDAMTQNMQGQSSFNSPETGVPTAENFDPEEEDWSLPKTNEYMFATSPSTQNYPAAAPAQFHVPTIAQKYAPVAQGEPTVEQYTQENFSGMSEFTHPSASVPAVVKGPTADYGFSPGSEEEEEEAEEEYSYEQPAREPSGEHTGQTMPASMPTEQTVAAPSAAVYPTVESLPFEEEESFTETPEDEKTHETTVPEPEYNDESELHTTKELPEPQDSTQELPPIEEEQSLPAETVVPQQQNSVESTNAPVAANIPEPTEPSVASSHQQNAANKAQPDANDNSTSSDEEEEYEELEEELAQEEREVRRIGGFGVFLALVAMVFTAHQMSENPDGIYARWANCDSIIHVESGDSLIEDLSHETFLRLARFSKTVAVD</sequence>
<gene>
    <name evidence="3" type="ORF">SEMRO_2329_G323530.1</name>
</gene>
<evidence type="ECO:0000313" key="3">
    <source>
        <dbReference type="EMBL" id="CAB9528819.1"/>
    </source>
</evidence>
<feature type="compositionally biased region" description="Basic and acidic residues" evidence="1">
    <location>
        <begin position="471"/>
        <end position="480"/>
    </location>
</feature>
<accession>A0A9N8EZK0</accession>
<feature type="compositionally biased region" description="Acidic residues" evidence="1">
    <location>
        <begin position="441"/>
        <end position="453"/>
    </location>
</feature>
<feature type="compositionally biased region" description="Polar residues" evidence="1">
    <location>
        <begin position="273"/>
        <end position="287"/>
    </location>
</feature>
<feature type="region of interest" description="Disordered" evidence="1">
    <location>
        <begin position="89"/>
        <end position="109"/>
    </location>
</feature>
<feature type="compositionally biased region" description="Acidic residues" evidence="1">
    <location>
        <begin position="553"/>
        <end position="565"/>
    </location>
</feature>
<feature type="compositionally biased region" description="Low complexity" evidence="1">
    <location>
        <begin position="223"/>
        <end position="248"/>
    </location>
</feature>
<dbReference type="OrthoDB" id="48117at2759"/>
<dbReference type="EMBL" id="CAICTM010002327">
    <property type="protein sequence ID" value="CAB9528819.1"/>
    <property type="molecule type" value="Genomic_DNA"/>
</dbReference>
<evidence type="ECO:0000256" key="2">
    <source>
        <dbReference type="SAM" id="Phobius"/>
    </source>
</evidence>
<name>A0A9N8EZK0_9STRA</name>
<feature type="compositionally biased region" description="Low complexity" evidence="1">
    <location>
        <begin position="168"/>
        <end position="205"/>
    </location>
</feature>
<proteinExistence type="predicted"/>
<keyword evidence="2" id="KW-0812">Transmembrane</keyword>
<evidence type="ECO:0000313" key="4">
    <source>
        <dbReference type="Proteomes" id="UP001153069"/>
    </source>
</evidence>
<feature type="compositionally biased region" description="Acidic residues" evidence="1">
    <location>
        <begin position="258"/>
        <end position="272"/>
    </location>
</feature>
<keyword evidence="2" id="KW-1133">Transmembrane helix</keyword>
<feature type="compositionally biased region" description="Polar residues" evidence="1">
    <location>
        <begin position="411"/>
        <end position="427"/>
    </location>
</feature>
<keyword evidence="2" id="KW-0472">Membrane</keyword>
<organism evidence="3 4">
    <name type="scientific">Seminavis robusta</name>
    <dbReference type="NCBI Taxonomy" id="568900"/>
    <lineage>
        <taxon>Eukaryota</taxon>
        <taxon>Sar</taxon>
        <taxon>Stramenopiles</taxon>
        <taxon>Ochrophyta</taxon>
        <taxon>Bacillariophyta</taxon>
        <taxon>Bacillariophyceae</taxon>
        <taxon>Bacillariophycidae</taxon>
        <taxon>Naviculales</taxon>
        <taxon>Naviculaceae</taxon>
        <taxon>Seminavis</taxon>
    </lineage>
</organism>
<feature type="region of interest" description="Disordered" evidence="1">
    <location>
        <begin position="371"/>
        <end position="495"/>
    </location>
</feature>
<feature type="compositionally biased region" description="Polar residues" evidence="1">
    <location>
        <begin position="529"/>
        <end position="552"/>
    </location>
</feature>
<reference evidence="3" key="1">
    <citation type="submission" date="2020-06" db="EMBL/GenBank/DDBJ databases">
        <authorList>
            <consortium name="Plant Systems Biology data submission"/>
        </authorList>
    </citation>
    <scope>NUCLEOTIDE SEQUENCE</scope>
    <source>
        <strain evidence="3">D6</strain>
    </source>
</reference>
<feature type="compositionally biased region" description="Acidic residues" evidence="1">
    <location>
        <begin position="387"/>
        <end position="399"/>
    </location>
</feature>
<keyword evidence="4" id="KW-1185">Reference proteome</keyword>